<dbReference type="GO" id="GO:0003824">
    <property type="term" value="F:catalytic activity"/>
    <property type="evidence" value="ECO:0007669"/>
    <property type="project" value="InterPro"/>
</dbReference>
<accession>A0A0L0NA50</accession>
<sequence>MASATRPAGRVDFHIAIICALPHEADAVTLLFDQFWDEGGDLYGHADGDTNTYTTGRIGNYDVVLVVLPNMGTSAAAVAAANFRSSYSGLKLTFLVGVCGGVPKIGECDAFLGDVVVSKSIIQYDYGRQYPGGFKVKKTADGRANKDIRSLLASFEMELNRERLQTKAREHLSLVQSAALRKRRQADYRYPGLAEDRLFQPNYAHKHELSCKLCAAESDTFCELAYNASCTDIGCDEAKLVAREHHLEDGQFTPEIFIGCVGSGNTVMKSGEDRDRIAAANGCIAFEMEGAGAWEEVPCIVVKGICDYADSHKNKKWQNFAAATAASVAKAMLERYTLEDGLRAATRNAAHDNDRGTERE</sequence>
<gene>
    <name evidence="2" type="ORF">TOPH_04366</name>
</gene>
<evidence type="ECO:0000313" key="2">
    <source>
        <dbReference type="EMBL" id="KND90947.1"/>
    </source>
</evidence>
<dbReference type="OrthoDB" id="4925214at2759"/>
<dbReference type="STRING" id="1163406.A0A0L0NA50"/>
<dbReference type="InterPro" id="IPR053137">
    <property type="entry name" value="NLR-like"/>
</dbReference>
<evidence type="ECO:0000313" key="3">
    <source>
        <dbReference type="Proteomes" id="UP000036947"/>
    </source>
</evidence>
<keyword evidence="3" id="KW-1185">Reference proteome</keyword>
<dbReference type="AlphaFoldDB" id="A0A0L0NA50"/>
<dbReference type="SUPFAM" id="SSF53167">
    <property type="entry name" value="Purine and uridine phosphorylases"/>
    <property type="match status" value="1"/>
</dbReference>
<dbReference type="InterPro" id="IPR035994">
    <property type="entry name" value="Nucleoside_phosphorylase_sf"/>
</dbReference>
<dbReference type="Pfam" id="PF01048">
    <property type="entry name" value="PNP_UDP_1"/>
    <property type="match status" value="1"/>
</dbReference>
<name>A0A0L0NA50_TOLOC</name>
<dbReference type="PANTHER" id="PTHR46082:SF6">
    <property type="entry name" value="AAA+ ATPASE DOMAIN-CONTAINING PROTEIN-RELATED"/>
    <property type="match status" value="1"/>
</dbReference>
<organism evidence="2 3">
    <name type="scientific">Tolypocladium ophioglossoides (strain CBS 100239)</name>
    <name type="common">Snaketongue truffleclub</name>
    <name type="synonym">Elaphocordyceps ophioglossoides</name>
    <dbReference type="NCBI Taxonomy" id="1163406"/>
    <lineage>
        <taxon>Eukaryota</taxon>
        <taxon>Fungi</taxon>
        <taxon>Dikarya</taxon>
        <taxon>Ascomycota</taxon>
        <taxon>Pezizomycotina</taxon>
        <taxon>Sordariomycetes</taxon>
        <taxon>Hypocreomycetidae</taxon>
        <taxon>Hypocreales</taxon>
        <taxon>Ophiocordycipitaceae</taxon>
        <taxon>Tolypocladium</taxon>
    </lineage>
</organism>
<evidence type="ECO:0000259" key="1">
    <source>
        <dbReference type="Pfam" id="PF01048"/>
    </source>
</evidence>
<reference evidence="2 3" key="1">
    <citation type="journal article" date="2015" name="BMC Genomics">
        <title>The genome of the truffle-parasite Tolypocladium ophioglossoides and the evolution of antifungal peptaibiotics.</title>
        <authorList>
            <person name="Quandt C.A."/>
            <person name="Bushley K.E."/>
            <person name="Spatafora J.W."/>
        </authorList>
    </citation>
    <scope>NUCLEOTIDE SEQUENCE [LARGE SCALE GENOMIC DNA]</scope>
    <source>
        <strain evidence="2 3">CBS 100239</strain>
    </source>
</reference>
<dbReference type="PANTHER" id="PTHR46082">
    <property type="entry name" value="ATP/GTP-BINDING PROTEIN-RELATED"/>
    <property type="match status" value="1"/>
</dbReference>
<dbReference type="GO" id="GO:0009116">
    <property type="term" value="P:nucleoside metabolic process"/>
    <property type="evidence" value="ECO:0007669"/>
    <property type="project" value="InterPro"/>
</dbReference>
<proteinExistence type="predicted"/>
<dbReference type="Gene3D" id="3.40.50.1580">
    <property type="entry name" value="Nucleoside phosphorylase domain"/>
    <property type="match status" value="1"/>
</dbReference>
<comment type="caution">
    <text evidence="2">The sequence shown here is derived from an EMBL/GenBank/DDBJ whole genome shotgun (WGS) entry which is preliminary data.</text>
</comment>
<dbReference type="InterPro" id="IPR000845">
    <property type="entry name" value="Nucleoside_phosphorylase_d"/>
</dbReference>
<dbReference type="Proteomes" id="UP000036947">
    <property type="component" value="Unassembled WGS sequence"/>
</dbReference>
<feature type="domain" description="Nucleoside phosphorylase" evidence="1">
    <location>
        <begin position="15"/>
        <end position="135"/>
    </location>
</feature>
<dbReference type="EMBL" id="LFRF01000010">
    <property type="protein sequence ID" value="KND90947.1"/>
    <property type="molecule type" value="Genomic_DNA"/>
</dbReference>
<protein>
    <recommendedName>
        <fullName evidence="1">Nucleoside phosphorylase domain-containing protein</fullName>
    </recommendedName>
</protein>